<dbReference type="AlphaFoldDB" id="A0A976FI04"/>
<evidence type="ECO:0000313" key="3">
    <source>
        <dbReference type="Proteomes" id="UP000294530"/>
    </source>
</evidence>
<accession>A0A976FI04</accession>
<protein>
    <submittedName>
        <fullName evidence="2">Uncharacterized protein</fullName>
    </submittedName>
</protein>
<evidence type="ECO:0000313" key="2">
    <source>
        <dbReference type="EMBL" id="TDH66921.1"/>
    </source>
</evidence>
<dbReference type="OrthoDB" id="112549at2759"/>
<dbReference type="EMBL" id="SHOA02000014">
    <property type="protein sequence ID" value="TDH66921.1"/>
    <property type="molecule type" value="Genomic_DNA"/>
</dbReference>
<evidence type="ECO:0000256" key="1">
    <source>
        <dbReference type="SAM" id="MobiDB-lite"/>
    </source>
</evidence>
<gene>
    <name evidence="2" type="ORF">CCR75_001901</name>
</gene>
<dbReference type="RefSeq" id="XP_067816420.1">
    <property type="nucleotide sequence ID" value="XM_067960002.1"/>
</dbReference>
<feature type="region of interest" description="Disordered" evidence="1">
    <location>
        <begin position="224"/>
        <end position="249"/>
    </location>
</feature>
<sequence length="826" mass="93559">MAMTISIMTLDGYVSRGKSPPSSVPRDHAMLQDFAAYLELRLMCVNMSMLRRIFADFLNDHENTLVPMMQLGSTIITLYPILRTSAKRRHQAKCLLKKRKYNLDTRGCVFLYLQCRTATRNMALFKQIFLEFVNHQEDALLAFVERGNQVISVIPFELPQRITPECKPLLLEKSNNSSLSIENATTEKKNVAEEIRENHVTKRKRDISKTQETSSCLTNQIITREESATNSDERRLLNKRKRDVERDDVMKSHLQELQKKSMSVKGVKSPQTDASVLQRENIMATALLVSNSPLTSSRDLNASRELLHVFPMEAIEPLETESIAEEQETEPLSTTVPIRDTPSFMTNDVEDEQGASTLILNHINKVTAECVALQEDATLTTPTDVLQETSHVVTAVLQKDSIDSPDLVQNKARTARQEEKTIVSDLLPQDPIETINSDDEVEIEATDFTRSSNKSIRSLTHNAVITSQLASSAVLNNLSTRGTSNVANSTSHTFLQQVDSSEALASTASISTLSTHSIIGFTDTVQDVVSAATMTVIEAVLSEVVSRIIRESLEFKRGQKHKSHVFTLNRQVASQHLAHKPSKHEIAYKLETEGKSHKRGKPVMSEEMCQSQMVLARKITEFELQTPWEMVFANLSTPFHEKDHPVLAQKLHTFWSRHARAVWERNFWAPVSRKLNLIEFNKRNNRQLAAKNAFESLIVSAYKELGAVFFFMLDSQEPRHPGWWYRGPVVALFAFQMNMGEDAMWKYVKNEAFKRFPDCKQPLPLTASNSGAMRIRHERQSASMWMNNHHQTAAFLQAIAAHEAKNDARTELMEPPDCELETLVIN</sequence>
<dbReference type="InterPro" id="IPR024857">
    <property type="entry name" value="Cappuccino"/>
</dbReference>
<reference evidence="2 3" key="1">
    <citation type="journal article" date="2021" name="Genome Biol.">
        <title>AFLAP: assembly-free linkage analysis pipeline using k-mers from genome sequencing data.</title>
        <authorList>
            <person name="Fletcher K."/>
            <person name="Zhang L."/>
            <person name="Gil J."/>
            <person name="Han R."/>
            <person name="Cavanaugh K."/>
            <person name="Michelmore R."/>
        </authorList>
    </citation>
    <scope>NUCLEOTIDE SEQUENCE [LARGE SCALE GENOMIC DNA]</scope>
    <source>
        <strain evidence="2 3">SF5</strain>
    </source>
</reference>
<dbReference type="Proteomes" id="UP000294530">
    <property type="component" value="Unassembled WGS sequence"/>
</dbReference>
<dbReference type="PANTHER" id="PTHR16230:SF3">
    <property type="entry name" value="BIOGENESIS OF LYSOSOMAL ORGANELLES COMPLEX-1, SUBUNIT 4, CAPPUCCINO"/>
    <property type="match status" value="1"/>
</dbReference>
<dbReference type="PANTHER" id="PTHR16230">
    <property type="entry name" value="CAPPUCCINO"/>
    <property type="match status" value="1"/>
</dbReference>
<organism evidence="2 3">
    <name type="scientific">Bremia lactucae</name>
    <name type="common">Lettuce downy mildew</name>
    <dbReference type="NCBI Taxonomy" id="4779"/>
    <lineage>
        <taxon>Eukaryota</taxon>
        <taxon>Sar</taxon>
        <taxon>Stramenopiles</taxon>
        <taxon>Oomycota</taxon>
        <taxon>Peronosporomycetes</taxon>
        <taxon>Peronosporales</taxon>
        <taxon>Peronosporaceae</taxon>
        <taxon>Bremia</taxon>
    </lineage>
</organism>
<keyword evidence="3" id="KW-1185">Reference proteome</keyword>
<name>A0A976FI04_BRELC</name>
<comment type="caution">
    <text evidence="2">The sequence shown here is derived from an EMBL/GenBank/DDBJ whole genome shotgun (WGS) entry which is preliminary data.</text>
</comment>
<dbReference type="GO" id="GO:0031083">
    <property type="term" value="C:BLOC-1 complex"/>
    <property type="evidence" value="ECO:0007669"/>
    <property type="project" value="TreeGrafter"/>
</dbReference>
<dbReference type="GeneID" id="94345673"/>
<proteinExistence type="predicted"/>
<dbReference type="KEGG" id="blac:94345673"/>